<dbReference type="NCBIfam" id="TIGR01981">
    <property type="entry name" value="sufD"/>
    <property type="match status" value="1"/>
</dbReference>
<keyword evidence="5" id="KW-1185">Reference proteome</keyword>
<dbReference type="EMBL" id="JBGUAW010000008">
    <property type="protein sequence ID" value="MFA9461694.1"/>
    <property type="molecule type" value="Genomic_DNA"/>
</dbReference>
<proteinExistence type="inferred from homology"/>
<evidence type="ECO:0000313" key="5">
    <source>
        <dbReference type="Proteomes" id="UP001575181"/>
    </source>
</evidence>
<dbReference type="InterPro" id="IPR045595">
    <property type="entry name" value="SufBD_N"/>
</dbReference>
<evidence type="ECO:0000313" key="4">
    <source>
        <dbReference type="EMBL" id="MFA9461694.1"/>
    </source>
</evidence>
<dbReference type="Pfam" id="PF19295">
    <property type="entry name" value="SufBD_N"/>
    <property type="match status" value="1"/>
</dbReference>
<dbReference type="InterPro" id="IPR037284">
    <property type="entry name" value="SUF_FeS_clus_asmbl_SufBD_sf"/>
</dbReference>
<comment type="similarity">
    <text evidence="1">Belongs to the iron-sulfur cluster assembly SufBD family.</text>
</comment>
<gene>
    <name evidence="4" type="primary">sufD</name>
    <name evidence="4" type="ORF">ACERLL_12770</name>
</gene>
<protein>
    <submittedName>
        <fullName evidence="4">Fe-S cluster assembly protein SufD</fullName>
    </submittedName>
</protein>
<organism evidence="4 5">
    <name type="scientific">Thiohalorhabdus methylotrophus</name>
    <dbReference type="NCBI Taxonomy" id="3242694"/>
    <lineage>
        <taxon>Bacteria</taxon>
        <taxon>Pseudomonadati</taxon>
        <taxon>Pseudomonadota</taxon>
        <taxon>Gammaproteobacteria</taxon>
        <taxon>Thiohalorhabdales</taxon>
        <taxon>Thiohalorhabdaceae</taxon>
        <taxon>Thiohalorhabdus</taxon>
    </lineage>
</organism>
<dbReference type="PANTHER" id="PTHR43575:SF1">
    <property type="entry name" value="PROTEIN ABCI7, CHLOROPLASTIC"/>
    <property type="match status" value="1"/>
</dbReference>
<dbReference type="Proteomes" id="UP001575181">
    <property type="component" value="Unassembled WGS sequence"/>
</dbReference>
<dbReference type="Pfam" id="PF01458">
    <property type="entry name" value="SUFBD_core"/>
    <property type="match status" value="1"/>
</dbReference>
<dbReference type="RefSeq" id="WP_373656476.1">
    <property type="nucleotide sequence ID" value="NZ_JBGUAW010000008.1"/>
</dbReference>
<evidence type="ECO:0000259" key="2">
    <source>
        <dbReference type="Pfam" id="PF01458"/>
    </source>
</evidence>
<name>A0ABV4TYL4_9GAMM</name>
<feature type="domain" description="SUF system FeS cluster assembly SufBD core" evidence="2">
    <location>
        <begin position="186"/>
        <end position="412"/>
    </location>
</feature>
<dbReference type="InterPro" id="IPR000825">
    <property type="entry name" value="SUF_FeS_clus_asmbl_SufBD_core"/>
</dbReference>
<dbReference type="InterPro" id="IPR011542">
    <property type="entry name" value="SUF_FeS_clus_asmbl_SufD"/>
</dbReference>
<dbReference type="PANTHER" id="PTHR43575">
    <property type="entry name" value="PROTEIN ABCI7, CHLOROPLASTIC"/>
    <property type="match status" value="1"/>
</dbReference>
<accession>A0ABV4TYL4</accession>
<sequence length="445" mass="49068">MTERTEIVDHYSGLFEQERERLPGSDVAWVTERRQAAMNRFAETGLPAPRDEEWKYTSLRPLEKRQFGLPATEAPGLRPEEIAEYVFDDPETVRLVFVDGVYSPALSRTAPLPEGVVVQPMSAALAEPSEALQRNLGRYADPEGTAFVALNTALMGDGVYVHVPAGTTVDTPIHALFLTSPGAEGVGPHYRNLVVAEEGASVTVLEDFVGLGDGAYFNNTVTEAVAPAQARVEIYKLQQEGPGGYHVATFEGYQGENSVLTHHNIALGGRLVRNDINDALDAEGALVNLNGLYLGDGREHVDNHTRIDHLKPNAESREYYKGILDGRARGVFNGKVVVQPEAQGTESDQQNRNLLLSRNTEVDPKPELEIFADDVSCTHGATVGQLDEDALFFLRSRGIGYEDARNLLIFGFANEIIERVRIEPVRARLEERLLKRLPHTEAMED</sequence>
<dbReference type="InterPro" id="IPR055346">
    <property type="entry name" value="Fe-S_cluster_assembly_SufBD"/>
</dbReference>
<dbReference type="SUPFAM" id="SSF101960">
    <property type="entry name" value="Stabilizer of iron transporter SufD"/>
    <property type="match status" value="1"/>
</dbReference>
<evidence type="ECO:0000256" key="1">
    <source>
        <dbReference type="ARBA" id="ARBA00043967"/>
    </source>
</evidence>
<comment type="caution">
    <text evidence="4">The sequence shown here is derived from an EMBL/GenBank/DDBJ whole genome shotgun (WGS) entry which is preliminary data.</text>
</comment>
<evidence type="ECO:0000259" key="3">
    <source>
        <dbReference type="Pfam" id="PF19295"/>
    </source>
</evidence>
<feature type="domain" description="SUF system FeS cluster assembly SufBD N-terminal" evidence="3">
    <location>
        <begin position="8"/>
        <end position="173"/>
    </location>
</feature>
<reference evidence="4 5" key="1">
    <citation type="submission" date="2024-08" db="EMBL/GenBank/DDBJ databases">
        <title>Whole-genome sequencing of halo(alkali)philic microorganisms from hypersaline lakes.</title>
        <authorList>
            <person name="Sorokin D.Y."/>
            <person name="Merkel A.Y."/>
            <person name="Messina E."/>
            <person name="Yakimov M."/>
        </authorList>
    </citation>
    <scope>NUCLEOTIDE SEQUENCE [LARGE SCALE GENOMIC DNA]</scope>
    <source>
        <strain evidence="4 5">Cl-TMA</strain>
    </source>
</reference>